<reference evidence="1 2" key="1">
    <citation type="journal article" date="2015" name="Genome Announc.">
        <title>Expanding the biotechnology potential of lactobacilli through comparative genomics of 213 strains and associated genera.</title>
        <authorList>
            <person name="Sun Z."/>
            <person name="Harris H.M."/>
            <person name="McCann A."/>
            <person name="Guo C."/>
            <person name="Argimon S."/>
            <person name="Zhang W."/>
            <person name="Yang X."/>
            <person name="Jeffery I.B."/>
            <person name="Cooney J.C."/>
            <person name="Kagawa T.F."/>
            <person name="Liu W."/>
            <person name="Song Y."/>
            <person name="Salvetti E."/>
            <person name="Wrobel A."/>
            <person name="Rasinkangas P."/>
            <person name="Parkhill J."/>
            <person name="Rea M.C."/>
            <person name="O'Sullivan O."/>
            <person name="Ritari J."/>
            <person name="Douillard F.P."/>
            <person name="Paul Ross R."/>
            <person name="Yang R."/>
            <person name="Briner A.E."/>
            <person name="Felis G.E."/>
            <person name="de Vos W.M."/>
            <person name="Barrangou R."/>
            <person name="Klaenhammer T.R."/>
            <person name="Caufield P.W."/>
            <person name="Cui Y."/>
            <person name="Zhang H."/>
            <person name="O'Toole P.W."/>
        </authorList>
    </citation>
    <scope>NUCLEOTIDE SEQUENCE [LARGE SCALE GENOMIC DNA]</scope>
    <source>
        <strain evidence="1 2">DSM 20534</strain>
    </source>
</reference>
<dbReference type="RefSeq" id="WP_056946519.1">
    <property type="nucleotide sequence ID" value="NZ_AZCV01000005.1"/>
</dbReference>
<name>A0A0R1GTG5_9LACO</name>
<dbReference type="InterPro" id="IPR056216">
    <property type="entry name" value="P8-like"/>
</dbReference>
<dbReference type="PATRIC" id="fig|1423722.3.peg.1365"/>
<gene>
    <name evidence="1" type="ORF">FC62_GL001340</name>
</gene>
<dbReference type="Pfam" id="PF24305">
    <property type="entry name" value="P8"/>
    <property type="match status" value="1"/>
</dbReference>
<dbReference type="AlphaFoldDB" id="A0A0R1GTG5"/>
<accession>A0A0R1GTG5</accession>
<evidence type="ECO:0000313" key="1">
    <source>
        <dbReference type="EMBL" id="KRK37462.1"/>
    </source>
</evidence>
<sequence>MASTTVFKTELLDRQLREVFDWSDDKTPVRDVLWNYFMEKNSRDTLKTEKEMLPFMKDSDEQIKKFIEENIKH</sequence>
<proteinExistence type="predicted"/>
<organism evidence="1 2">
    <name type="scientific">Amylolactobacillus amylotrophicus DSM 20534</name>
    <dbReference type="NCBI Taxonomy" id="1423722"/>
    <lineage>
        <taxon>Bacteria</taxon>
        <taxon>Bacillati</taxon>
        <taxon>Bacillota</taxon>
        <taxon>Bacilli</taxon>
        <taxon>Lactobacillales</taxon>
        <taxon>Lactobacillaceae</taxon>
        <taxon>Amylolactobacillus</taxon>
    </lineage>
</organism>
<protein>
    <submittedName>
        <fullName evidence="1">Uncharacterized protein</fullName>
    </submittedName>
</protein>
<dbReference type="Proteomes" id="UP000050909">
    <property type="component" value="Unassembled WGS sequence"/>
</dbReference>
<keyword evidence="2" id="KW-1185">Reference proteome</keyword>
<comment type="caution">
    <text evidence="1">The sequence shown here is derived from an EMBL/GenBank/DDBJ whole genome shotgun (WGS) entry which is preliminary data.</text>
</comment>
<dbReference type="EMBL" id="AZCV01000005">
    <property type="protein sequence ID" value="KRK37462.1"/>
    <property type="molecule type" value="Genomic_DNA"/>
</dbReference>
<evidence type="ECO:0000313" key="2">
    <source>
        <dbReference type="Proteomes" id="UP000050909"/>
    </source>
</evidence>